<organism evidence="1 2">
    <name type="scientific">Saponaria officinalis</name>
    <name type="common">Common soapwort</name>
    <name type="synonym">Lychnis saponaria</name>
    <dbReference type="NCBI Taxonomy" id="3572"/>
    <lineage>
        <taxon>Eukaryota</taxon>
        <taxon>Viridiplantae</taxon>
        <taxon>Streptophyta</taxon>
        <taxon>Embryophyta</taxon>
        <taxon>Tracheophyta</taxon>
        <taxon>Spermatophyta</taxon>
        <taxon>Magnoliopsida</taxon>
        <taxon>eudicotyledons</taxon>
        <taxon>Gunneridae</taxon>
        <taxon>Pentapetalae</taxon>
        <taxon>Caryophyllales</taxon>
        <taxon>Caryophyllaceae</taxon>
        <taxon>Caryophylleae</taxon>
        <taxon>Saponaria</taxon>
    </lineage>
</organism>
<dbReference type="SUPFAM" id="SSF56219">
    <property type="entry name" value="DNase I-like"/>
    <property type="match status" value="1"/>
</dbReference>
<dbReference type="PANTHER" id="PTHR33710:SF81">
    <property type="entry name" value="ENDONUCLEASE_EXONUCLEASE_PHOSPHATASE DOMAIN-CONTAINING PROTEIN"/>
    <property type="match status" value="1"/>
</dbReference>
<gene>
    <name evidence="1" type="ORF">RND81_07G074400</name>
</gene>
<keyword evidence="2" id="KW-1185">Reference proteome</keyword>
<dbReference type="AlphaFoldDB" id="A0AAW1JPB3"/>
<reference evidence="1" key="1">
    <citation type="submission" date="2024-03" db="EMBL/GenBank/DDBJ databases">
        <title>WGS assembly of Saponaria officinalis var. Norfolk2.</title>
        <authorList>
            <person name="Jenkins J."/>
            <person name="Shu S."/>
            <person name="Grimwood J."/>
            <person name="Barry K."/>
            <person name="Goodstein D."/>
            <person name="Schmutz J."/>
            <person name="Leebens-Mack J."/>
            <person name="Osbourn A."/>
        </authorList>
    </citation>
    <scope>NUCLEOTIDE SEQUENCE [LARGE SCALE GENOMIC DNA]</scope>
    <source>
        <strain evidence="1">JIC</strain>
    </source>
</reference>
<dbReference type="EMBL" id="JBDFQZ010000007">
    <property type="protein sequence ID" value="KAK9705663.1"/>
    <property type="molecule type" value="Genomic_DNA"/>
</dbReference>
<dbReference type="Proteomes" id="UP001443914">
    <property type="component" value="Unassembled WGS sequence"/>
</dbReference>
<protein>
    <submittedName>
        <fullName evidence="1">Uncharacterized protein</fullName>
    </submittedName>
</protein>
<evidence type="ECO:0000313" key="1">
    <source>
        <dbReference type="EMBL" id="KAK9705663.1"/>
    </source>
</evidence>
<sequence length="383" mass="43612">MSIIYAFNGAVKRRELWDNLATTSRFIIGPWVWCGDFNCVLASDERIGQLVQLVEIHDFADCVHTCGMFDIKATGSFFTWIIKQMGEHRVYCRLDRVMHNGEWGICFDDAAAEFLPEGLYDHCPCLISLLGNMVKRKQSFKYYNMWSLAPDFGDLLMKGWDKDIVGTPMFQLVQKLRGLKGVFKDLNRGSFSNVEQNAQVALKCLLDCQQRLQVTPADRMLMEEERAAANAYTMLHNAQLKFLKQKAKVQWYDKGDDNIAFFHTFIKARRRHNCVLEIMDIHGNICSAPDLIYDAFEEYYLGLLGTCKSVESVHVATIQMGPLVFSDHSSSLLFPVTGEKIRKAMFAIEGTKASSLDGFSSQFFKDGWGVVGPFVIQAVRDFF</sequence>
<proteinExistence type="predicted"/>
<name>A0AAW1JPB3_SAPOF</name>
<comment type="caution">
    <text evidence="1">The sequence shown here is derived from an EMBL/GenBank/DDBJ whole genome shotgun (WGS) entry which is preliminary data.</text>
</comment>
<dbReference type="Gene3D" id="3.60.10.10">
    <property type="entry name" value="Endonuclease/exonuclease/phosphatase"/>
    <property type="match status" value="1"/>
</dbReference>
<evidence type="ECO:0000313" key="2">
    <source>
        <dbReference type="Proteomes" id="UP001443914"/>
    </source>
</evidence>
<accession>A0AAW1JPB3</accession>
<dbReference type="InterPro" id="IPR036691">
    <property type="entry name" value="Endo/exonu/phosph_ase_sf"/>
</dbReference>
<dbReference type="PANTHER" id="PTHR33710">
    <property type="entry name" value="BNAC02G09200D PROTEIN"/>
    <property type="match status" value="1"/>
</dbReference>